<accession>A0A1C5HZD8</accession>
<evidence type="ECO:0000313" key="3">
    <source>
        <dbReference type="Proteomes" id="UP000198210"/>
    </source>
</evidence>
<feature type="transmembrane region" description="Helical" evidence="1">
    <location>
        <begin position="318"/>
        <end position="343"/>
    </location>
</feature>
<feature type="transmembrane region" description="Helical" evidence="1">
    <location>
        <begin position="124"/>
        <end position="145"/>
    </location>
</feature>
<gene>
    <name evidence="2" type="ORF">GA0074704_2630</name>
</gene>
<evidence type="ECO:0000256" key="1">
    <source>
        <dbReference type="SAM" id="Phobius"/>
    </source>
</evidence>
<reference evidence="2 3" key="1">
    <citation type="submission" date="2016-06" db="EMBL/GenBank/DDBJ databases">
        <authorList>
            <person name="Kjaerup R.B."/>
            <person name="Dalgaard T.S."/>
            <person name="Juul-Madsen H.R."/>
        </authorList>
    </citation>
    <scope>NUCLEOTIDE SEQUENCE [LARGE SCALE GENOMIC DNA]</scope>
    <source>
        <strain evidence="2 3">DSM 45097</strain>
    </source>
</reference>
<feature type="transmembrane region" description="Helical" evidence="1">
    <location>
        <begin position="152"/>
        <end position="173"/>
    </location>
</feature>
<dbReference type="AlphaFoldDB" id="A0A1C5HZD8"/>
<feature type="transmembrane region" description="Helical" evidence="1">
    <location>
        <begin position="40"/>
        <end position="59"/>
    </location>
</feature>
<feature type="transmembrane region" description="Helical" evidence="1">
    <location>
        <begin position="98"/>
        <end position="118"/>
    </location>
</feature>
<proteinExistence type="predicted"/>
<protein>
    <recommendedName>
        <fullName evidence="4">O-antigen ligase</fullName>
    </recommendedName>
</protein>
<keyword evidence="1" id="KW-0812">Transmembrane</keyword>
<evidence type="ECO:0008006" key="4">
    <source>
        <dbReference type="Google" id="ProtNLM"/>
    </source>
</evidence>
<feature type="transmembrane region" description="Helical" evidence="1">
    <location>
        <begin position="368"/>
        <end position="388"/>
    </location>
</feature>
<keyword evidence="3" id="KW-1185">Reference proteome</keyword>
<evidence type="ECO:0000313" key="2">
    <source>
        <dbReference type="EMBL" id="SCG51339.1"/>
    </source>
</evidence>
<dbReference type="Proteomes" id="UP000198210">
    <property type="component" value="Chromosome I"/>
</dbReference>
<keyword evidence="1" id="KW-1133">Transmembrane helix</keyword>
<feature type="transmembrane region" description="Helical" evidence="1">
    <location>
        <begin position="6"/>
        <end position="33"/>
    </location>
</feature>
<organism evidence="2 3">
    <name type="scientific">Micromonospora siamensis</name>
    <dbReference type="NCBI Taxonomy" id="299152"/>
    <lineage>
        <taxon>Bacteria</taxon>
        <taxon>Bacillati</taxon>
        <taxon>Actinomycetota</taxon>
        <taxon>Actinomycetes</taxon>
        <taxon>Micromonosporales</taxon>
        <taxon>Micromonosporaceae</taxon>
        <taxon>Micromonospora</taxon>
    </lineage>
</organism>
<dbReference type="EMBL" id="LT607751">
    <property type="protein sequence ID" value="SCG51339.1"/>
    <property type="molecule type" value="Genomic_DNA"/>
</dbReference>
<feature type="transmembrane region" description="Helical" evidence="1">
    <location>
        <begin position="185"/>
        <end position="205"/>
    </location>
</feature>
<keyword evidence="1" id="KW-0472">Membrane</keyword>
<name>A0A1C5HZD8_9ACTN</name>
<sequence length="415" mass="43018">MMFCAAAAGAAAGTSLLLGAVVCTLLVLLLIFLLDSSETWVCGVSLVLCLACAVSLEQLAPFQDVVRIAAVLLLVAGVASGMLRTAKWYGRRLRPARPLMELYLIGMTGYLLAATLPFGEARALAVGILGLLTTAAYLLLAARYVSPRALDAALVAVLMLTVAASLVLGLVAPDVAVVGERLRGVTANANLLGVYGLLLVATVVLRKRSWPLTSAGAVLGGAAIVWTASRGSALSLLLALVVGAVVNAGRARRLALPVVALAAAPFFWSLRNASAADLTLYRTNNSREVGIREVMELMRADSLAGLGIHNAYAANGSAVLTAFVQGGLLAICLILMICVAFLWSSWKSGPATFALALGVVLHSNFEPWALASMSPISLLVALTWLSLVETGARTLPKRAAPTASSLVRHPLGSTA</sequence>
<feature type="transmembrane region" description="Helical" evidence="1">
    <location>
        <begin position="217"/>
        <end position="242"/>
    </location>
</feature>
<feature type="transmembrane region" description="Helical" evidence="1">
    <location>
        <begin position="65"/>
        <end position="86"/>
    </location>
</feature>